<dbReference type="InterPro" id="IPR018309">
    <property type="entry name" value="Tscrpt_reg_PadR_C"/>
</dbReference>
<dbReference type="Pfam" id="PF03551">
    <property type="entry name" value="PadR"/>
    <property type="match status" value="1"/>
</dbReference>
<dbReference type="InterPro" id="IPR005149">
    <property type="entry name" value="Tscrpt_reg_PadR_N"/>
</dbReference>
<feature type="domain" description="Transcription regulator PadR N-terminal" evidence="1">
    <location>
        <begin position="7"/>
        <end position="80"/>
    </location>
</feature>
<keyword evidence="4" id="KW-1185">Reference proteome</keyword>
<dbReference type="InterPro" id="IPR036390">
    <property type="entry name" value="WH_DNA-bd_sf"/>
</dbReference>
<evidence type="ECO:0000259" key="2">
    <source>
        <dbReference type="Pfam" id="PF10400"/>
    </source>
</evidence>
<dbReference type="Gene3D" id="1.10.10.10">
    <property type="entry name" value="Winged helix-like DNA-binding domain superfamily/Winged helix DNA-binding domain"/>
    <property type="match status" value="1"/>
</dbReference>
<organism evidence="3 4">
    <name type="scientific">Luteipulveratus halotolerans</name>
    <dbReference type="NCBI Taxonomy" id="1631356"/>
    <lineage>
        <taxon>Bacteria</taxon>
        <taxon>Bacillati</taxon>
        <taxon>Actinomycetota</taxon>
        <taxon>Actinomycetes</taxon>
        <taxon>Micrococcales</taxon>
        <taxon>Dermacoccaceae</taxon>
        <taxon>Luteipulveratus</taxon>
    </lineage>
</organism>
<dbReference type="Proteomes" id="UP000037397">
    <property type="component" value="Unassembled WGS sequence"/>
</dbReference>
<gene>
    <name evidence="3" type="ORF">VV01_19335</name>
</gene>
<dbReference type="PANTHER" id="PTHR43252:SF4">
    <property type="entry name" value="TRANSCRIPTIONAL REGULATORY PROTEIN"/>
    <property type="match status" value="1"/>
</dbReference>
<evidence type="ECO:0000313" key="4">
    <source>
        <dbReference type="Proteomes" id="UP000037397"/>
    </source>
</evidence>
<dbReference type="STRING" id="1631356.VV01_19335"/>
<feature type="domain" description="Transcription regulator PadR C-terminal" evidence="2">
    <location>
        <begin position="92"/>
        <end position="179"/>
    </location>
</feature>
<protein>
    <submittedName>
        <fullName evidence="3">PadR family transcriptional regulator</fullName>
    </submittedName>
</protein>
<evidence type="ECO:0000313" key="3">
    <source>
        <dbReference type="EMBL" id="KNX39607.1"/>
    </source>
</evidence>
<evidence type="ECO:0000259" key="1">
    <source>
        <dbReference type="Pfam" id="PF03551"/>
    </source>
</evidence>
<dbReference type="PANTHER" id="PTHR43252">
    <property type="entry name" value="TRANSCRIPTIONAL REGULATOR YQJI"/>
    <property type="match status" value="1"/>
</dbReference>
<dbReference type="InterPro" id="IPR036388">
    <property type="entry name" value="WH-like_DNA-bd_sf"/>
</dbReference>
<dbReference type="Pfam" id="PF10400">
    <property type="entry name" value="Vir_act_alpha_C"/>
    <property type="match status" value="1"/>
</dbReference>
<dbReference type="RefSeq" id="WP_050672036.1">
    <property type="nucleotide sequence ID" value="NZ_LAIR01000002.1"/>
</dbReference>
<accession>A0A0L6CPE9</accession>
<dbReference type="OrthoDB" id="3186544at2"/>
<comment type="caution">
    <text evidence="3">The sequence shown here is derived from an EMBL/GenBank/DDBJ whole genome shotgun (WGS) entry which is preliminary data.</text>
</comment>
<dbReference type="SUPFAM" id="SSF46785">
    <property type="entry name" value="Winged helix' DNA-binding domain"/>
    <property type="match status" value="1"/>
</dbReference>
<dbReference type="AlphaFoldDB" id="A0A0L6CPE9"/>
<dbReference type="Gene3D" id="6.10.140.190">
    <property type="match status" value="1"/>
</dbReference>
<name>A0A0L6CPE9_9MICO</name>
<reference evidence="4" key="1">
    <citation type="submission" date="2015-03" db="EMBL/GenBank/DDBJ databases">
        <title>Luteipulveratus halotolerans sp. nov., a novel actinobacterium (Dermacoccaceae) from Sarawak, Malaysia.</title>
        <authorList>
            <person name="Juboi H."/>
            <person name="Basik A."/>
            <person name="Shamsul S.S."/>
            <person name="Arnold P."/>
            <person name="Schmitt E.K."/>
            <person name="Sanglier J.-J."/>
            <person name="Yeo T."/>
        </authorList>
    </citation>
    <scope>NUCLEOTIDE SEQUENCE [LARGE SCALE GENOMIC DNA]</scope>
    <source>
        <strain evidence="4">C296001</strain>
    </source>
</reference>
<proteinExistence type="predicted"/>
<sequence>MALKHAVLAALLTGELSGYQLAKAFDVGVANFWHALPQQLYAELGRLEHAGLIEGREVVQDSRPNKRLFTVTESGHAALQAYVDAGAKPSFMRDDLVVMVHAVDGVDPATVVERLDERKAFAEAKIRLFDSLLDQMRGDRSEDDFLATSDRIGPFLTCLRGRTFERENADWCDRAASIIKRRNRIHA</sequence>
<dbReference type="PATRIC" id="fig|1631356.3.peg.3876"/>
<dbReference type="EMBL" id="LAIR01000002">
    <property type="protein sequence ID" value="KNX39607.1"/>
    <property type="molecule type" value="Genomic_DNA"/>
</dbReference>